<feature type="compositionally biased region" description="Basic and acidic residues" evidence="7">
    <location>
        <begin position="550"/>
        <end position="559"/>
    </location>
</feature>
<dbReference type="InterPro" id="IPR036259">
    <property type="entry name" value="MFS_trans_sf"/>
</dbReference>
<evidence type="ECO:0000256" key="6">
    <source>
        <dbReference type="ARBA" id="ARBA00023136"/>
    </source>
</evidence>
<dbReference type="PANTHER" id="PTHR23513">
    <property type="entry name" value="INTEGRAL MEMBRANE EFFLUX PROTEIN-RELATED"/>
    <property type="match status" value="1"/>
</dbReference>
<dbReference type="Gene3D" id="1.20.1250.20">
    <property type="entry name" value="MFS general substrate transporter like domains"/>
    <property type="match status" value="2"/>
</dbReference>
<dbReference type="Pfam" id="PF05977">
    <property type="entry name" value="MFS_3"/>
    <property type="match status" value="1"/>
</dbReference>
<feature type="transmembrane region" description="Helical" evidence="8">
    <location>
        <begin position="302"/>
        <end position="324"/>
    </location>
</feature>
<organism evidence="10 11">
    <name type="scientific">Microbacterium ureisolvens</name>
    <dbReference type="NCBI Taxonomy" id="2781186"/>
    <lineage>
        <taxon>Bacteria</taxon>
        <taxon>Bacillati</taxon>
        <taxon>Actinomycetota</taxon>
        <taxon>Actinomycetes</taxon>
        <taxon>Micrococcales</taxon>
        <taxon>Microbacteriaceae</taxon>
        <taxon>Microbacterium</taxon>
    </lineage>
</organism>
<evidence type="ECO:0000313" key="10">
    <source>
        <dbReference type="EMBL" id="MBW9110700.1"/>
    </source>
</evidence>
<evidence type="ECO:0000256" key="8">
    <source>
        <dbReference type="SAM" id="Phobius"/>
    </source>
</evidence>
<dbReference type="InterPro" id="IPR020846">
    <property type="entry name" value="MFS_dom"/>
</dbReference>
<keyword evidence="2" id="KW-0813">Transport</keyword>
<feature type="transmembrane region" description="Helical" evidence="8">
    <location>
        <begin position="244"/>
        <end position="262"/>
    </location>
</feature>
<dbReference type="CDD" id="cd06173">
    <property type="entry name" value="MFS_MefA_like"/>
    <property type="match status" value="1"/>
</dbReference>
<evidence type="ECO:0000256" key="3">
    <source>
        <dbReference type="ARBA" id="ARBA00022475"/>
    </source>
</evidence>
<evidence type="ECO:0000256" key="5">
    <source>
        <dbReference type="ARBA" id="ARBA00022989"/>
    </source>
</evidence>
<name>A0ABS7I1R9_9MICO</name>
<feature type="transmembrane region" description="Helical" evidence="8">
    <location>
        <begin position="397"/>
        <end position="416"/>
    </location>
</feature>
<keyword evidence="3" id="KW-1003">Cell membrane</keyword>
<comment type="subcellular location">
    <subcellularLocation>
        <location evidence="1">Cell membrane</location>
        <topology evidence="1">Multi-pass membrane protein</topology>
    </subcellularLocation>
</comment>
<feature type="transmembrane region" description="Helical" evidence="8">
    <location>
        <begin position="67"/>
        <end position="87"/>
    </location>
</feature>
<dbReference type="Proteomes" id="UP000777440">
    <property type="component" value="Unassembled WGS sequence"/>
</dbReference>
<feature type="domain" description="Major facilitator superfamily (MFS) profile" evidence="9">
    <location>
        <begin position="25"/>
        <end position="418"/>
    </location>
</feature>
<keyword evidence="6 8" id="KW-0472">Membrane</keyword>
<feature type="transmembrane region" description="Helical" evidence="8">
    <location>
        <begin position="368"/>
        <end position="391"/>
    </location>
</feature>
<protein>
    <submittedName>
        <fullName evidence="10">MFS transporter</fullName>
    </submittedName>
</protein>
<dbReference type="PROSITE" id="PS50850">
    <property type="entry name" value="MFS"/>
    <property type="match status" value="1"/>
</dbReference>
<evidence type="ECO:0000256" key="7">
    <source>
        <dbReference type="SAM" id="MobiDB-lite"/>
    </source>
</evidence>
<dbReference type="SUPFAM" id="SSF103473">
    <property type="entry name" value="MFS general substrate transporter"/>
    <property type="match status" value="1"/>
</dbReference>
<evidence type="ECO:0000259" key="9">
    <source>
        <dbReference type="PROSITE" id="PS50850"/>
    </source>
</evidence>
<proteinExistence type="predicted"/>
<feature type="region of interest" description="Disordered" evidence="7">
    <location>
        <begin position="539"/>
        <end position="559"/>
    </location>
</feature>
<dbReference type="RefSeq" id="WP_220339897.1">
    <property type="nucleotide sequence ID" value="NZ_JAEUAX010000006.1"/>
</dbReference>
<sequence>MMTTAPPSADIRSAVGGGGAVRSGAFAPLTVGAFRMLWLAGLASNVGSWMQSVGAQWSLVEGGSSPAVVALVQSAAAAPVLLLAIPAGVIGEFLDRRRILIAAQAVQFAVAAALTVLAATGQLGAASLIALTFALGAASAVQLPAYQALTADVVPTPMLGDAASLVSISVNIARAVGPAAAGLVVAQLGVPAVFAVNALSFALFLVVLVCWRGYRRPASHPEPFLDASRAGLRYVRHAGVVRTICLRLAIFLLPAVALWALLPVLAQQSLGLGAAGYGLLLAALGAGSIAGALVLPVVRAKIGVNIVVSTCAVLFGAAIAALAVTPSLWIALELLVAAGFGWIGVIATIGGVIQAFLPAWVRTRGLSIYQLVLLGGTAIGSAVDGALASVFGVTEVLLAAGLIVSLVGLAQFARPLPRTEGMGRRSVPLEDASPVAVADDDERRVLVLVRYQVEASHREEFRRAMAAVAQTRYRTGARDWHLYEAAEDPVTIIEAYELGSWREHVAQVRIRHTEWDAANLARAKGLSIRPPTVEHCLGLPVPRLHPGGPRRGEEHDPTG</sequence>
<reference evidence="10 11" key="1">
    <citation type="journal article" date="2021" name="MBio">
        <title>Poor Competitiveness of Bradyrhizobium in Pigeon Pea Root Colonization in Indian Soils.</title>
        <authorList>
            <person name="Chalasani D."/>
            <person name="Basu A."/>
            <person name="Pullabhotla S.V.S.R.N."/>
            <person name="Jorrin B."/>
            <person name="Neal A.L."/>
            <person name="Poole P.S."/>
            <person name="Podile A.R."/>
            <person name="Tkacz A."/>
        </authorList>
    </citation>
    <scope>NUCLEOTIDE SEQUENCE [LARGE SCALE GENOMIC DNA]</scope>
    <source>
        <strain evidence="10 11">HU12</strain>
    </source>
</reference>
<feature type="transmembrane region" description="Helical" evidence="8">
    <location>
        <begin position="188"/>
        <end position="211"/>
    </location>
</feature>
<comment type="caution">
    <text evidence="10">The sequence shown here is derived from an EMBL/GenBank/DDBJ whole genome shotgun (WGS) entry which is preliminary data.</text>
</comment>
<dbReference type="PANTHER" id="PTHR23513:SF11">
    <property type="entry name" value="STAPHYLOFERRIN A TRANSPORTER"/>
    <property type="match status" value="1"/>
</dbReference>
<accession>A0ABS7I1R9</accession>
<evidence type="ECO:0000256" key="4">
    <source>
        <dbReference type="ARBA" id="ARBA00022692"/>
    </source>
</evidence>
<dbReference type="EMBL" id="JAEUAX010000006">
    <property type="protein sequence ID" value="MBW9110700.1"/>
    <property type="molecule type" value="Genomic_DNA"/>
</dbReference>
<keyword evidence="11" id="KW-1185">Reference proteome</keyword>
<keyword evidence="4 8" id="KW-0812">Transmembrane</keyword>
<evidence type="ECO:0000313" key="11">
    <source>
        <dbReference type="Proteomes" id="UP000777440"/>
    </source>
</evidence>
<gene>
    <name evidence="10" type="ORF">JNB61_13040</name>
</gene>
<feature type="transmembrane region" description="Helical" evidence="8">
    <location>
        <begin position="330"/>
        <end position="356"/>
    </location>
</feature>
<evidence type="ECO:0000256" key="1">
    <source>
        <dbReference type="ARBA" id="ARBA00004651"/>
    </source>
</evidence>
<evidence type="ECO:0000256" key="2">
    <source>
        <dbReference type="ARBA" id="ARBA00022448"/>
    </source>
</evidence>
<dbReference type="InterPro" id="IPR010290">
    <property type="entry name" value="TM_effector"/>
</dbReference>
<feature type="transmembrane region" description="Helical" evidence="8">
    <location>
        <begin position="274"/>
        <end position="295"/>
    </location>
</feature>
<keyword evidence="5 8" id="KW-1133">Transmembrane helix</keyword>